<dbReference type="Pfam" id="PF24481">
    <property type="entry name" value="CT398_CC"/>
    <property type="match status" value="1"/>
</dbReference>
<sequence>MLGILMAHALHQILDIQELDMQMIQLMRLKKERQNELANLQAIKADLHKKSSVKEGEIIELKKAIRLAEGEISLIQDKIKKFESQQHSIKKVEEFNALSHEISQAEREKQTKEQRLSDLYDKLAAEEELMKSLAESLSSTEESSKVLEGEIREGIDRINSEGKELKAERDRLVEKVDPEIFGIYERLLRNKRDRVVVAIENRCCSGCHIMLTAQDENLVRKGERIVFCEHCSRIHYWPESQALEGTVAAPKQRRRRSVKA</sequence>
<dbReference type="AlphaFoldDB" id="A0A0C1EFB9"/>
<reference evidence="4 5" key="1">
    <citation type="journal article" date="2014" name="Mol. Biol. Evol.">
        <title>Massive expansion of Ubiquitination-related gene families within the Chlamydiae.</title>
        <authorList>
            <person name="Domman D."/>
            <person name="Collingro A."/>
            <person name="Lagkouvardos I."/>
            <person name="Gehre L."/>
            <person name="Weinmaier T."/>
            <person name="Rattei T."/>
            <person name="Subtil A."/>
            <person name="Horn M."/>
        </authorList>
    </citation>
    <scope>NUCLEOTIDE SEQUENCE [LARGE SCALE GENOMIC DNA]</scope>
    <source>
        <strain evidence="4 5">OEW1</strain>
    </source>
</reference>
<comment type="caution">
    <text evidence="4">The sequence shown here is derived from an EMBL/GenBank/DDBJ whole genome shotgun (WGS) entry which is preliminary data.</text>
</comment>
<dbReference type="Proteomes" id="UP000031307">
    <property type="component" value="Unassembled WGS sequence"/>
</dbReference>
<gene>
    <name evidence="4" type="ORF">DB43_DM00030</name>
</gene>
<dbReference type="InterPro" id="IPR052376">
    <property type="entry name" value="Oxidative_Scav/Glycosyltrans"/>
</dbReference>
<evidence type="ECO:0000259" key="3">
    <source>
        <dbReference type="Pfam" id="PF24481"/>
    </source>
</evidence>
<feature type="coiled-coil region" evidence="1">
    <location>
        <begin position="16"/>
        <end position="175"/>
    </location>
</feature>
<evidence type="ECO:0000259" key="2">
    <source>
        <dbReference type="Pfam" id="PF02591"/>
    </source>
</evidence>
<protein>
    <submittedName>
        <fullName evidence="4">Uncharacterized protein</fullName>
    </submittedName>
</protein>
<feature type="domain" description="CT398-like coiled coil hairpin" evidence="3">
    <location>
        <begin position="17"/>
        <end position="190"/>
    </location>
</feature>
<dbReference type="PANTHER" id="PTHR39082">
    <property type="entry name" value="PHOSPHOLIPASE C-BETA-2-RELATED"/>
    <property type="match status" value="1"/>
</dbReference>
<dbReference type="PATRIC" id="fig|83552.4.peg.53"/>
<feature type="domain" description="C4-type zinc ribbon" evidence="2">
    <location>
        <begin position="204"/>
        <end position="234"/>
    </location>
</feature>
<dbReference type="Pfam" id="PF02591">
    <property type="entry name" value="Zn_ribbon_9"/>
    <property type="match status" value="1"/>
</dbReference>
<evidence type="ECO:0000256" key="1">
    <source>
        <dbReference type="SAM" id="Coils"/>
    </source>
</evidence>
<dbReference type="EMBL" id="JSAM01000007">
    <property type="protein sequence ID" value="KIA78728.1"/>
    <property type="molecule type" value="Genomic_DNA"/>
</dbReference>
<dbReference type="Gene3D" id="1.10.287.1490">
    <property type="match status" value="1"/>
</dbReference>
<accession>A0A0C1EFB9</accession>
<dbReference type="InterPro" id="IPR056003">
    <property type="entry name" value="CT398_CC_hairpin"/>
</dbReference>
<dbReference type="PANTHER" id="PTHR39082:SF1">
    <property type="entry name" value="SCAVENGER RECEPTOR CLASS A MEMBER 3"/>
    <property type="match status" value="1"/>
</dbReference>
<evidence type="ECO:0000313" key="5">
    <source>
        <dbReference type="Proteomes" id="UP000031307"/>
    </source>
</evidence>
<name>A0A0C1EFB9_9BACT</name>
<proteinExistence type="predicted"/>
<keyword evidence="1" id="KW-0175">Coiled coil</keyword>
<evidence type="ECO:0000313" key="4">
    <source>
        <dbReference type="EMBL" id="KIA78728.1"/>
    </source>
</evidence>
<dbReference type="NCBIfam" id="NF047363">
    <property type="entry name" value="Zn_ribbon_CdsZ"/>
    <property type="match status" value="1"/>
</dbReference>
<organism evidence="4 5">
    <name type="scientific">Parachlamydia acanthamoebae</name>
    <dbReference type="NCBI Taxonomy" id="83552"/>
    <lineage>
        <taxon>Bacteria</taxon>
        <taxon>Pseudomonadati</taxon>
        <taxon>Chlamydiota</taxon>
        <taxon>Chlamydiia</taxon>
        <taxon>Parachlamydiales</taxon>
        <taxon>Parachlamydiaceae</taxon>
        <taxon>Parachlamydia</taxon>
    </lineage>
</organism>
<dbReference type="InterPro" id="IPR003743">
    <property type="entry name" value="Zf-RING_7"/>
</dbReference>